<dbReference type="InterPro" id="IPR037813">
    <property type="entry name" value="TAF2"/>
</dbReference>
<evidence type="ECO:0000313" key="12">
    <source>
        <dbReference type="EMBL" id="CEK82406.1"/>
    </source>
</evidence>
<dbReference type="PANTHER" id="PTHR15137:SF9">
    <property type="entry name" value="TRANSCRIPTION INITIATION FACTOR TFIID SUBUNIT 2"/>
    <property type="match status" value="1"/>
</dbReference>
<accession>A0A0B7AQY6</accession>
<name>A0A0B7AQY6_9EUPU</name>
<evidence type="ECO:0000256" key="5">
    <source>
        <dbReference type="ARBA" id="ARBA00023163"/>
    </source>
</evidence>
<dbReference type="MEROPS" id="M01.972"/>
<dbReference type="GO" id="GO:0000976">
    <property type="term" value="F:transcription cis-regulatory region binding"/>
    <property type="evidence" value="ECO:0007669"/>
    <property type="project" value="UniProtKB-ARBA"/>
</dbReference>
<evidence type="ECO:0000259" key="11">
    <source>
        <dbReference type="Pfam" id="PF25577"/>
    </source>
</evidence>
<evidence type="ECO:0000259" key="10">
    <source>
        <dbReference type="Pfam" id="PF25316"/>
    </source>
</evidence>
<reference evidence="12" key="1">
    <citation type="submission" date="2014-12" db="EMBL/GenBank/DDBJ databases">
        <title>Insight into the proteome of Arion vulgaris.</title>
        <authorList>
            <person name="Aradska J."/>
            <person name="Bulat T."/>
            <person name="Smidak R."/>
            <person name="Sarate P."/>
            <person name="Gangsoo J."/>
            <person name="Sialana F."/>
            <person name="Bilban M."/>
            <person name="Lubec G."/>
        </authorList>
    </citation>
    <scope>NUCLEOTIDE SEQUENCE</scope>
    <source>
        <tissue evidence="12">Skin</tissue>
    </source>
</reference>
<feature type="compositionally biased region" description="Low complexity" evidence="8">
    <location>
        <begin position="1258"/>
        <end position="1278"/>
    </location>
</feature>
<proteinExistence type="inferred from homology"/>
<feature type="region of interest" description="Disordered" evidence="8">
    <location>
        <begin position="1096"/>
        <end position="1150"/>
    </location>
</feature>
<organism evidence="12">
    <name type="scientific">Arion vulgaris</name>
    <dbReference type="NCBI Taxonomy" id="1028688"/>
    <lineage>
        <taxon>Eukaryota</taxon>
        <taxon>Metazoa</taxon>
        <taxon>Spiralia</taxon>
        <taxon>Lophotrochozoa</taxon>
        <taxon>Mollusca</taxon>
        <taxon>Gastropoda</taxon>
        <taxon>Heterobranchia</taxon>
        <taxon>Euthyneura</taxon>
        <taxon>Panpulmonata</taxon>
        <taxon>Eupulmonata</taxon>
        <taxon>Stylommatophora</taxon>
        <taxon>Helicina</taxon>
        <taxon>Arionoidea</taxon>
        <taxon>Arionidae</taxon>
        <taxon>Arion</taxon>
    </lineage>
</organism>
<feature type="compositionally biased region" description="Polar residues" evidence="8">
    <location>
        <begin position="1112"/>
        <end position="1132"/>
    </location>
</feature>
<sequence length="1547" mass="173601">FQNGDLLVVKKTRIHNKWNIELNYTVTVMRKDKKNEPPRLFKVSHQILCITGINFDNKSLVGYVDLTVWPAGPDLTEIRLNSKQCIIYRVIIDKKWNSDYTYYDPTLNICQGNSVKRNIDYFQKCLRSALSAVDPDQGNGELIVRLPTEILPTVSALGSFQVCIEFALQEPKGGVHFVVPDLPGCMAERSAHMFTYGVENFSRMWFPCVDSFSEPCTWKIEVTVDRDMTAVSCGDLVSVEYTEDMTEKTYHYFLSSPVAAPNIALAVGFFEILVDPKMHEVTHFCPAKLMPVLKHTTSYIHQAFEFYEELMSSRYPYAYYKQVFVDEAYFEVATYSTMSILSVNLLHPPNIIDQTMASRQLMATAVAQQFFGSFIAMESWSDAWLTKGITGYLSYLFCKRTFGNNEYRNWVMRDLQEVSEYEQQVGYVILDPSKRDSNHSFSTQSPHTLSPRYSEIFNKKARLVMRMLEIRIGTELLLQVLNKLLSLAYNSSQQPFGFSAWINMLLSTSSFLKIIYTVTGKDIEPFISLWVYQGGCARFTGSFVFNRKRNVVELDIKQDLSAPGNLKYVGTLNVTIQELDGSFNHQFKIEENKTKFEITCHSKSRRNKKKKIPLVTGEEVDMDLSAMDVDSPVLWLRLDPDMHLLRTVSFEQPDYMWQYQLKFERCIVAQFEAIEALGKFPTAASRLALTDTIENEECYYRVRQDACYCLAKIANLMVGTWTGPPAMITIFRKMFGSHSCPFIIKQNNFSNFHHYYLLKTMPQAMARLRDSHNLCLTEITKFLLDLFKYNDNSRNKWSDNYFRAALVEALAASITPAVTNVSLITGQVVTAETLSADTRLLVEEVVRCLNLEKLMPCYKFTVTVSCLYTIRTLQKLGHLPNESDFFKDYTQPGIFRDVRVAALTCLVDFIRGDITGGHLKWILDFMEKERDPYLRHHAITCLTQSPPFRPTERSPLNSKALVEQLWDNMCHMSHDCRLRCSLADLYFTLYGRQRPTCLPAPEHVVVESNLPSLLPAHLGHSTGSVIWTPELCGLFSPPMSQTNTNGEILSPSTVKINLDMAANDSMELGAADGSLLTEESVVTHEELMMTEVTVAEDSDMEDDVKPELDPDTITTSVQRTTSFYSRQDSVSHLSEESLSPASSPAKGHPDDVIVSLDNIIKTDPTFPVNIFSTSSSPGTSSYPGNPFYPYPPFYTGPPAIEPESAPSTPSASVWDESEHPSAVSPQQGQTTEDRSPLAVHEDEDRSVKEEIIFLDSSAAESPSLPLSSPSPQASPSTSHKPDISLPLPPLPSSSSTSAWTIDVKLEPEVEPSSPVVHPSSPVVQPSSALSSPEVQPSPPPAVKPSPPPSPPMVQTSSPPSSPLVQTLPPEMQPSPPPVIQPSSPPVVQPSPPPVVQRSPSPLTQHPPRLEPSLSVTQTLPPYKRKLSWSSSQDYPSPDTQTHKTVPPLIFSTSAISAAAGTSTSSSLPSLKTTFNLSAAVAAHEARERESHHKSKKKKKKHKHKHKHKHRHDRGESSEHPRERLVLDMSELSRASRESPSVRTVEFG</sequence>
<dbReference type="SUPFAM" id="SSF48371">
    <property type="entry name" value="ARM repeat"/>
    <property type="match status" value="1"/>
</dbReference>
<dbReference type="InterPro" id="IPR042097">
    <property type="entry name" value="Aminopeptidase_N-like_N_sf"/>
</dbReference>
<feature type="region of interest" description="Disordered" evidence="8">
    <location>
        <begin position="1479"/>
        <end position="1547"/>
    </location>
</feature>
<evidence type="ECO:0000256" key="8">
    <source>
        <dbReference type="SAM" id="MobiDB-lite"/>
    </source>
</evidence>
<feature type="non-terminal residue" evidence="12">
    <location>
        <position position="1"/>
    </location>
</feature>
<dbReference type="GO" id="GO:0005669">
    <property type="term" value="C:transcription factor TFIID complex"/>
    <property type="evidence" value="ECO:0007669"/>
    <property type="project" value="InterPro"/>
</dbReference>
<feature type="region of interest" description="Disordered" evidence="8">
    <location>
        <begin position="1258"/>
        <end position="1445"/>
    </location>
</feature>
<dbReference type="SUPFAM" id="SSF55486">
    <property type="entry name" value="Metalloproteases ('zincins'), catalytic domain"/>
    <property type="match status" value="1"/>
</dbReference>
<dbReference type="Pfam" id="PF01433">
    <property type="entry name" value="Peptidase_M1"/>
    <property type="match status" value="1"/>
</dbReference>
<gene>
    <name evidence="12" type="primary">ORF131348</name>
</gene>
<feature type="domain" description="Transcription initiation factor TFIID subunit 2 TPR repeats" evidence="11">
    <location>
        <begin position="654"/>
        <end position="1006"/>
    </location>
</feature>
<keyword evidence="6" id="KW-0539">Nucleus</keyword>
<evidence type="ECO:0000256" key="6">
    <source>
        <dbReference type="ARBA" id="ARBA00023242"/>
    </source>
</evidence>
<protein>
    <recommendedName>
        <fullName evidence="3">Transcription initiation factor TFIID subunit 2</fullName>
    </recommendedName>
    <alternativeName>
        <fullName evidence="7">Transcription initiation factor TFIID 150 kDa subunit</fullName>
    </alternativeName>
</protein>
<comment type="subcellular location">
    <subcellularLocation>
        <location evidence="1">Nucleus</location>
    </subcellularLocation>
</comment>
<feature type="region of interest" description="Disordered" evidence="8">
    <location>
        <begin position="1198"/>
        <end position="1245"/>
    </location>
</feature>
<dbReference type="SUPFAM" id="SSF63737">
    <property type="entry name" value="Leukotriene A4 hydrolase N-terminal domain"/>
    <property type="match status" value="1"/>
</dbReference>
<dbReference type="Pfam" id="PF25577">
    <property type="entry name" value="TPR_TAF2_C"/>
    <property type="match status" value="1"/>
</dbReference>
<feature type="compositionally biased region" description="Basic residues" evidence="8">
    <location>
        <begin position="1491"/>
        <end position="1511"/>
    </location>
</feature>
<evidence type="ECO:0000256" key="3">
    <source>
        <dbReference type="ARBA" id="ARBA00017363"/>
    </source>
</evidence>
<dbReference type="InterPro" id="IPR016024">
    <property type="entry name" value="ARM-type_fold"/>
</dbReference>
<dbReference type="Pfam" id="PF25316">
    <property type="entry name" value="TAF2_3rd"/>
    <property type="match status" value="1"/>
</dbReference>
<feature type="compositionally biased region" description="Basic and acidic residues" evidence="8">
    <location>
        <begin position="1231"/>
        <end position="1245"/>
    </location>
</feature>
<feature type="compositionally biased region" description="Low complexity" evidence="8">
    <location>
        <begin position="1198"/>
        <end position="1212"/>
    </location>
</feature>
<evidence type="ECO:0000256" key="4">
    <source>
        <dbReference type="ARBA" id="ARBA00023015"/>
    </source>
</evidence>
<evidence type="ECO:0000256" key="1">
    <source>
        <dbReference type="ARBA" id="ARBA00004123"/>
    </source>
</evidence>
<feature type="compositionally biased region" description="Pro residues" evidence="8">
    <location>
        <begin position="1370"/>
        <end position="1394"/>
    </location>
</feature>
<keyword evidence="4" id="KW-0805">Transcription regulation</keyword>
<evidence type="ECO:0000256" key="7">
    <source>
        <dbReference type="ARBA" id="ARBA00033345"/>
    </source>
</evidence>
<dbReference type="Gene3D" id="1.10.390.10">
    <property type="entry name" value="Neutral Protease Domain 2"/>
    <property type="match status" value="1"/>
</dbReference>
<feature type="compositionally biased region" description="Basic and acidic residues" evidence="8">
    <location>
        <begin position="1512"/>
        <end position="1525"/>
    </location>
</feature>
<dbReference type="GO" id="GO:0008270">
    <property type="term" value="F:zinc ion binding"/>
    <property type="evidence" value="ECO:0007669"/>
    <property type="project" value="InterPro"/>
</dbReference>
<evidence type="ECO:0000259" key="9">
    <source>
        <dbReference type="Pfam" id="PF01433"/>
    </source>
</evidence>
<dbReference type="GO" id="GO:0003682">
    <property type="term" value="F:chromatin binding"/>
    <property type="evidence" value="ECO:0007669"/>
    <property type="project" value="TreeGrafter"/>
</dbReference>
<dbReference type="FunFam" id="2.60.40.1730:FF:000003">
    <property type="entry name" value="Transcription initiation factor TFIID subunit 2"/>
    <property type="match status" value="1"/>
</dbReference>
<dbReference type="Gene3D" id="2.60.40.1730">
    <property type="entry name" value="tricorn interacting facor f3 domain"/>
    <property type="match status" value="1"/>
</dbReference>
<keyword evidence="5" id="KW-0804">Transcription</keyword>
<dbReference type="GO" id="GO:0016251">
    <property type="term" value="F:RNA polymerase II general transcription initiation factor activity"/>
    <property type="evidence" value="ECO:0007669"/>
    <property type="project" value="TreeGrafter"/>
</dbReference>
<feature type="compositionally biased region" description="Pro residues" evidence="8">
    <location>
        <begin position="1335"/>
        <end position="1351"/>
    </location>
</feature>
<evidence type="ECO:0000256" key="2">
    <source>
        <dbReference type="ARBA" id="ARBA00010937"/>
    </source>
</evidence>
<comment type="similarity">
    <text evidence="2">Belongs to the TAF2 family.</text>
</comment>
<feature type="compositionally biased region" description="Polar residues" evidence="8">
    <location>
        <begin position="1427"/>
        <end position="1443"/>
    </location>
</feature>
<feature type="domain" description="Transcription initiation factor TFIID subunit 2 Ig-like" evidence="10">
    <location>
        <begin position="535"/>
        <end position="653"/>
    </location>
</feature>
<feature type="compositionally biased region" description="Low complexity" evidence="8">
    <location>
        <begin position="1136"/>
        <end position="1145"/>
    </location>
</feature>
<dbReference type="InterPro" id="IPR057991">
    <property type="entry name" value="TPR_TAF2_C"/>
</dbReference>
<dbReference type="InterPro" id="IPR057345">
    <property type="entry name" value="Ig-like_TAF2"/>
</dbReference>
<dbReference type="InterPro" id="IPR027268">
    <property type="entry name" value="Peptidase_M4/M1_CTD_sf"/>
</dbReference>
<feature type="domain" description="Peptidase M1 membrane alanine aminopeptidase" evidence="9">
    <location>
        <begin position="301"/>
        <end position="487"/>
    </location>
</feature>
<dbReference type="EMBL" id="HACG01035541">
    <property type="protein sequence ID" value="CEK82406.1"/>
    <property type="molecule type" value="Transcribed_RNA"/>
</dbReference>
<dbReference type="CDD" id="cd09839">
    <property type="entry name" value="M1_like_TAF2"/>
    <property type="match status" value="1"/>
</dbReference>
<dbReference type="PANTHER" id="PTHR15137">
    <property type="entry name" value="TRANSCRIPTION INITIATION FACTOR TFIID"/>
    <property type="match status" value="1"/>
</dbReference>
<dbReference type="GO" id="GO:0008237">
    <property type="term" value="F:metallopeptidase activity"/>
    <property type="evidence" value="ECO:0007669"/>
    <property type="project" value="InterPro"/>
</dbReference>
<dbReference type="InterPro" id="IPR014782">
    <property type="entry name" value="Peptidase_M1_dom"/>
</dbReference>
<feature type="compositionally biased region" description="Low complexity" evidence="8">
    <location>
        <begin position="1310"/>
        <end position="1334"/>
    </location>
</feature>
<dbReference type="GO" id="GO:0051123">
    <property type="term" value="P:RNA polymerase II preinitiation complex assembly"/>
    <property type="evidence" value="ECO:0007669"/>
    <property type="project" value="UniProtKB-ARBA"/>
</dbReference>